<evidence type="ECO:0000313" key="6">
    <source>
        <dbReference type="EMBL" id="KAL2816710.1"/>
    </source>
</evidence>
<comment type="caution">
    <text evidence="6">The sequence shown here is derived from an EMBL/GenBank/DDBJ whole genome shotgun (WGS) entry which is preliminary data.</text>
</comment>
<dbReference type="PROSITE" id="PS51387">
    <property type="entry name" value="FAD_PCMH"/>
    <property type="match status" value="1"/>
</dbReference>
<dbReference type="PANTHER" id="PTHR42973:SF54">
    <property type="entry name" value="FAD-BINDING PCMH-TYPE DOMAIN-CONTAINING PROTEIN"/>
    <property type="match status" value="1"/>
</dbReference>
<keyword evidence="4" id="KW-0560">Oxidoreductase</keyword>
<dbReference type="SUPFAM" id="SSF56176">
    <property type="entry name" value="FAD-binding/transporter-associated domain-like"/>
    <property type="match status" value="1"/>
</dbReference>
<dbReference type="InterPro" id="IPR036318">
    <property type="entry name" value="FAD-bd_PCMH-like_sf"/>
</dbReference>
<sequence>MTPHISAAIECFRDRLPGRITTPGTDTIVSASNDFTTLTNQPWSSTCWQTAAAYILLQNTTEVSTAVSIIKQTGIKLVVRSTGHNPNPGFSSIGSDGIVLDLGKLRSGDLIDDKNGNGKVARVGAGIRWGTVYDWLEELGLSAIGGRDPSVGMGLLVGGGLGAVPNLHRLATDGVCGFEAVLSDGRIIIANAQENANLYRALKGGGNNKPLRPDHSLIPLQYSISLYNPTDYVNINRATVELQEVMEAGPKIGSFTNYQPFVAVGLITAGYSDSASEGEHEAFKPFDVLESKMMEACPPTKGTLGSLAKIMAHAAGDAKKKYVSTLTTTPSQDLYSDTYHAWCKALGMLPKDAVLHYTIQSVGSSCVRRGESNGGNSRLLTLVSLGWVFTVEWPRESSPDDDEAARNAVRYLVKKVEEAAESRDQLLPYLCATFASSDQSVLRSYGSGNVEVMRAVVQKYDPHGVFKISSRGPYISMNFYSMSFSGLAISNGMEGCLVISESTMGVL</sequence>
<evidence type="ECO:0000313" key="7">
    <source>
        <dbReference type="Proteomes" id="UP001610334"/>
    </source>
</evidence>
<dbReference type="Pfam" id="PF01565">
    <property type="entry name" value="FAD_binding_4"/>
    <property type="match status" value="1"/>
</dbReference>
<name>A0ABR4HMK3_9EURO</name>
<gene>
    <name evidence="6" type="ORF">BJX63DRAFT_419895</name>
</gene>
<accession>A0ABR4HMK3</accession>
<proteinExistence type="inferred from homology"/>
<organism evidence="6 7">
    <name type="scientific">Aspergillus granulosus</name>
    <dbReference type="NCBI Taxonomy" id="176169"/>
    <lineage>
        <taxon>Eukaryota</taxon>
        <taxon>Fungi</taxon>
        <taxon>Dikarya</taxon>
        <taxon>Ascomycota</taxon>
        <taxon>Pezizomycotina</taxon>
        <taxon>Eurotiomycetes</taxon>
        <taxon>Eurotiomycetidae</taxon>
        <taxon>Eurotiales</taxon>
        <taxon>Aspergillaceae</taxon>
        <taxon>Aspergillus</taxon>
        <taxon>Aspergillus subgen. Nidulantes</taxon>
    </lineage>
</organism>
<dbReference type="InterPro" id="IPR050416">
    <property type="entry name" value="FAD-linked_Oxidoreductase"/>
</dbReference>
<evidence type="ECO:0000259" key="5">
    <source>
        <dbReference type="PROSITE" id="PS51387"/>
    </source>
</evidence>
<dbReference type="InterPro" id="IPR016166">
    <property type="entry name" value="FAD-bd_PCMH"/>
</dbReference>
<dbReference type="EMBL" id="JBFXLT010000021">
    <property type="protein sequence ID" value="KAL2816710.1"/>
    <property type="molecule type" value="Genomic_DNA"/>
</dbReference>
<evidence type="ECO:0000256" key="2">
    <source>
        <dbReference type="ARBA" id="ARBA00022630"/>
    </source>
</evidence>
<evidence type="ECO:0000256" key="3">
    <source>
        <dbReference type="ARBA" id="ARBA00022827"/>
    </source>
</evidence>
<keyword evidence="3" id="KW-0274">FAD</keyword>
<evidence type="ECO:0000256" key="1">
    <source>
        <dbReference type="ARBA" id="ARBA00005466"/>
    </source>
</evidence>
<dbReference type="InterPro" id="IPR006094">
    <property type="entry name" value="Oxid_FAD_bind_N"/>
</dbReference>
<protein>
    <recommendedName>
        <fullName evidence="5">FAD-binding PCMH-type domain-containing protein</fullName>
    </recommendedName>
</protein>
<comment type="similarity">
    <text evidence="1">Belongs to the oxygen-dependent FAD-linked oxidoreductase family.</text>
</comment>
<dbReference type="Gene3D" id="3.30.465.10">
    <property type="match status" value="1"/>
</dbReference>
<evidence type="ECO:0000256" key="4">
    <source>
        <dbReference type="ARBA" id="ARBA00023002"/>
    </source>
</evidence>
<keyword evidence="2" id="KW-0285">Flavoprotein</keyword>
<feature type="domain" description="FAD-binding PCMH-type" evidence="5">
    <location>
        <begin position="47"/>
        <end position="233"/>
    </location>
</feature>
<keyword evidence="7" id="KW-1185">Reference proteome</keyword>
<dbReference type="PANTHER" id="PTHR42973">
    <property type="entry name" value="BINDING OXIDOREDUCTASE, PUTATIVE (AFU_ORTHOLOGUE AFUA_1G17690)-RELATED"/>
    <property type="match status" value="1"/>
</dbReference>
<dbReference type="Proteomes" id="UP001610334">
    <property type="component" value="Unassembled WGS sequence"/>
</dbReference>
<reference evidence="6 7" key="1">
    <citation type="submission" date="2024-07" db="EMBL/GenBank/DDBJ databases">
        <title>Section-level genome sequencing and comparative genomics of Aspergillus sections Usti and Cavernicolus.</title>
        <authorList>
            <consortium name="Lawrence Berkeley National Laboratory"/>
            <person name="Nybo J.L."/>
            <person name="Vesth T.C."/>
            <person name="Theobald S."/>
            <person name="Frisvad J.C."/>
            <person name="Larsen T.O."/>
            <person name="Kjaerboelling I."/>
            <person name="Rothschild-Mancinelli K."/>
            <person name="Lyhne E.K."/>
            <person name="Kogle M.E."/>
            <person name="Barry K."/>
            <person name="Clum A."/>
            <person name="Na H."/>
            <person name="Ledsgaard L."/>
            <person name="Lin J."/>
            <person name="Lipzen A."/>
            <person name="Kuo A."/>
            <person name="Riley R."/>
            <person name="Mondo S."/>
            <person name="Labutti K."/>
            <person name="Haridas S."/>
            <person name="Pangalinan J."/>
            <person name="Salamov A.A."/>
            <person name="Simmons B.A."/>
            <person name="Magnuson J.K."/>
            <person name="Chen J."/>
            <person name="Drula E."/>
            <person name="Henrissat B."/>
            <person name="Wiebenga A."/>
            <person name="Lubbers R.J."/>
            <person name="Gomes A.C."/>
            <person name="Makela M.R."/>
            <person name="Stajich J."/>
            <person name="Grigoriev I.V."/>
            <person name="Mortensen U.H."/>
            <person name="De Vries R.P."/>
            <person name="Baker S.E."/>
            <person name="Andersen M.R."/>
        </authorList>
    </citation>
    <scope>NUCLEOTIDE SEQUENCE [LARGE SCALE GENOMIC DNA]</scope>
    <source>
        <strain evidence="6 7">CBS 588.65</strain>
    </source>
</reference>
<dbReference type="InterPro" id="IPR016169">
    <property type="entry name" value="FAD-bd_PCMH_sub2"/>
</dbReference>